<comment type="caution">
    <text evidence="5">The sequence shown here is derived from an EMBL/GenBank/DDBJ whole genome shotgun (WGS) entry which is preliminary data.</text>
</comment>
<dbReference type="PROSITE" id="PS51471">
    <property type="entry name" value="FE2OG_OXY"/>
    <property type="match status" value="1"/>
</dbReference>
<evidence type="ECO:0000256" key="3">
    <source>
        <dbReference type="RuleBase" id="RU003682"/>
    </source>
</evidence>
<comment type="similarity">
    <text evidence="3">Belongs to the iron/ascorbate-dependent oxidoreductase family.</text>
</comment>
<dbReference type="Pfam" id="PF14226">
    <property type="entry name" value="DIOX_N"/>
    <property type="match status" value="1"/>
</dbReference>
<dbReference type="SUPFAM" id="SSF51197">
    <property type="entry name" value="Clavaminate synthase-like"/>
    <property type="match status" value="1"/>
</dbReference>
<evidence type="ECO:0000256" key="1">
    <source>
        <dbReference type="ARBA" id="ARBA00022723"/>
    </source>
</evidence>
<gene>
    <name evidence="5" type="ORF">CTI12_AA057490</name>
</gene>
<keyword evidence="6" id="KW-1185">Reference proteome</keyword>
<dbReference type="GO" id="GO:0016705">
    <property type="term" value="F:oxidoreductase activity, acting on paired donors, with incorporation or reduction of molecular oxygen"/>
    <property type="evidence" value="ECO:0007669"/>
    <property type="project" value="UniProtKB-ARBA"/>
</dbReference>
<dbReference type="EMBL" id="PKPP01000770">
    <property type="protein sequence ID" value="PWA88877.1"/>
    <property type="molecule type" value="Genomic_DNA"/>
</dbReference>
<evidence type="ECO:0000259" key="4">
    <source>
        <dbReference type="PROSITE" id="PS51471"/>
    </source>
</evidence>
<dbReference type="InterPro" id="IPR050231">
    <property type="entry name" value="Iron_ascorbate_oxido_reductase"/>
</dbReference>
<organism evidence="5 6">
    <name type="scientific">Artemisia annua</name>
    <name type="common">Sweet wormwood</name>
    <dbReference type="NCBI Taxonomy" id="35608"/>
    <lineage>
        <taxon>Eukaryota</taxon>
        <taxon>Viridiplantae</taxon>
        <taxon>Streptophyta</taxon>
        <taxon>Embryophyta</taxon>
        <taxon>Tracheophyta</taxon>
        <taxon>Spermatophyta</taxon>
        <taxon>Magnoliopsida</taxon>
        <taxon>eudicotyledons</taxon>
        <taxon>Gunneridae</taxon>
        <taxon>Pentapetalae</taxon>
        <taxon>asterids</taxon>
        <taxon>campanulids</taxon>
        <taxon>Asterales</taxon>
        <taxon>Asteraceae</taxon>
        <taxon>Asteroideae</taxon>
        <taxon>Anthemideae</taxon>
        <taxon>Artemisiinae</taxon>
        <taxon>Artemisia</taxon>
    </lineage>
</organism>
<keyword evidence="3" id="KW-0560">Oxidoreductase</keyword>
<dbReference type="InterPro" id="IPR026992">
    <property type="entry name" value="DIOX_N"/>
</dbReference>
<dbReference type="Proteomes" id="UP000245207">
    <property type="component" value="Unassembled WGS sequence"/>
</dbReference>
<dbReference type="GO" id="GO:0046872">
    <property type="term" value="F:metal ion binding"/>
    <property type="evidence" value="ECO:0007669"/>
    <property type="project" value="UniProtKB-KW"/>
</dbReference>
<name>A0A2U1PT34_ARTAN</name>
<reference evidence="5 6" key="1">
    <citation type="journal article" date="2018" name="Mol. Plant">
        <title>The genome of Artemisia annua provides insight into the evolution of Asteraceae family and artemisinin biosynthesis.</title>
        <authorList>
            <person name="Shen Q."/>
            <person name="Zhang L."/>
            <person name="Liao Z."/>
            <person name="Wang S."/>
            <person name="Yan T."/>
            <person name="Shi P."/>
            <person name="Liu M."/>
            <person name="Fu X."/>
            <person name="Pan Q."/>
            <person name="Wang Y."/>
            <person name="Lv Z."/>
            <person name="Lu X."/>
            <person name="Zhang F."/>
            <person name="Jiang W."/>
            <person name="Ma Y."/>
            <person name="Chen M."/>
            <person name="Hao X."/>
            <person name="Li L."/>
            <person name="Tang Y."/>
            <person name="Lv G."/>
            <person name="Zhou Y."/>
            <person name="Sun X."/>
            <person name="Brodelius P.E."/>
            <person name="Rose J.K.C."/>
            <person name="Tang K."/>
        </authorList>
    </citation>
    <scope>NUCLEOTIDE SEQUENCE [LARGE SCALE GENOMIC DNA]</scope>
    <source>
        <strain evidence="6">cv. Huhao1</strain>
        <tissue evidence="5">Leaf</tissue>
    </source>
</reference>
<evidence type="ECO:0000313" key="6">
    <source>
        <dbReference type="Proteomes" id="UP000245207"/>
    </source>
</evidence>
<dbReference type="OrthoDB" id="288590at2759"/>
<keyword evidence="5" id="KW-0223">Dioxygenase</keyword>
<evidence type="ECO:0000256" key="2">
    <source>
        <dbReference type="ARBA" id="ARBA00023004"/>
    </source>
</evidence>
<evidence type="ECO:0000313" key="5">
    <source>
        <dbReference type="EMBL" id="PWA88877.1"/>
    </source>
</evidence>
<dbReference type="InterPro" id="IPR005123">
    <property type="entry name" value="Oxoglu/Fe-dep_dioxygenase_dom"/>
</dbReference>
<dbReference type="STRING" id="35608.A0A2U1PT34"/>
<dbReference type="PANTHER" id="PTHR47990">
    <property type="entry name" value="2-OXOGLUTARATE (2OG) AND FE(II)-DEPENDENT OXYGENASE SUPERFAMILY PROTEIN-RELATED"/>
    <property type="match status" value="1"/>
</dbReference>
<feature type="domain" description="Fe2OG dioxygenase" evidence="4">
    <location>
        <begin position="163"/>
        <end position="267"/>
    </location>
</feature>
<dbReference type="Gene3D" id="2.60.120.330">
    <property type="entry name" value="B-lactam Antibiotic, Isopenicillin N Synthase, Chain"/>
    <property type="match status" value="1"/>
</dbReference>
<dbReference type="InterPro" id="IPR027443">
    <property type="entry name" value="IPNS-like_sf"/>
</dbReference>
<keyword evidence="1 3" id="KW-0479">Metal-binding</keyword>
<protein>
    <submittedName>
        <fullName evidence="5">Oxoglutarate/iron-dependent dioxygenase</fullName>
    </submittedName>
</protein>
<dbReference type="InterPro" id="IPR044861">
    <property type="entry name" value="IPNS-like_FE2OG_OXY"/>
</dbReference>
<dbReference type="AlphaFoldDB" id="A0A2U1PT34"/>
<sequence>MGSLAQPKQLPVIDLCLKYLKSSSSSWVAKCDEITRALEEYGCFIAVYDGVSQELHDATVVASEELFDLPVEVKVLNTKDAAGHGYMGNLPKIPLFERLSIENATTPQGAETFTKLMWPSGNPSFCESVLAFTKVLAELEVMVMRMVAKSLGIEQDYVKLLEFTTYILKFNKYLSPPGGERKVGIYPHTDKCFMTTIQQQEDGKGLEVKTKDGEWIEVDLKPAFFIVMAGDVCTAWSNGRIEAPPHKVMMEGNKDRISLVVSSFIQDKVEVPQGLVDEDHPLKFKAFNHYKYIEYHNSTTDANGKRLKDAIRSYCGI</sequence>
<dbReference type="GO" id="GO:0051213">
    <property type="term" value="F:dioxygenase activity"/>
    <property type="evidence" value="ECO:0007669"/>
    <property type="project" value="UniProtKB-KW"/>
</dbReference>
<keyword evidence="2 3" id="KW-0408">Iron</keyword>
<accession>A0A2U1PT34</accession>
<dbReference type="Pfam" id="PF03171">
    <property type="entry name" value="2OG-FeII_Oxy"/>
    <property type="match status" value="1"/>
</dbReference>
<proteinExistence type="inferred from homology"/>